<feature type="binding site" evidence="20">
    <location>
        <position position="732"/>
    </location>
    <ligand>
        <name>Ca(2+)</name>
        <dbReference type="ChEBI" id="CHEBI:29108"/>
        <label>5</label>
    </ligand>
</feature>
<keyword evidence="8 22" id="KW-0378">Hydrolase</keyword>
<dbReference type="FunFam" id="2.60.40.150:FF:000058">
    <property type="entry name" value="Phosphoinositide phospholipase C"/>
    <property type="match status" value="1"/>
</dbReference>
<evidence type="ECO:0000256" key="7">
    <source>
        <dbReference type="ARBA" id="ARBA00022737"/>
    </source>
</evidence>
<evidence type="ECO:0000256" key="5">
    <source>
        <dbReference type="ARBA" id="ARBA00022490"/>
    </source>
</evidence>
<dbReference type="InterPro" id="IPR002048">
    <property type="entry name" value="EF_hand_dom"/>
</dbReference>
<dbReference type="Pfam" id="PF09279">
    <property type="entry name" value="EF-hand_like"/>
    <property type="match status" value="1"/>
</dbReference>
<reference evidence="28" key="4">
    <citation type="submission" date="2025-08" db="UniProtKB">
        <authorList>
            <consortium name="Ensembl"/>
        </authorList>
    </citation>
    <scope>IDENTIFICATION</scope>
</reference>
<keyword evidence="12 22" id="KW-0443">Lipid metabolism</keyword>
<dbReference type="Ensembl" id="ENSCMIT00000015737.1">
    <property type="protein sequence ID" value="ENSCMIP00000015418.1"/>
    <property type="gene ID" value="ENSCMIG00000007387.1"/>
</dbReference>
<dbReference type="SMART" id="SM00054">
    <property type="entry name" value="EFh"/>
    <property type="match status" value="2"/>
</dbReference>
<sequence>MATARPNLCKDVQAMQRGAVLRKVKSRSWKRPRCYRLQEDCMSVWYNSKKAGNPRTAFSLCDVEMVREGHQSELLQSLAGEFSPGLCFTIVFRGRSGNLDLVAESVQEAESWVRGLRTLINSLQNMDQKEKLDRYPSAMIGDWFQKADKDKDGRMNFKEVRDLLKMMNVNMNELHALSLFEMADKSRSGTLEGEEFVLFYKALTEREDLRKIFSHCSADGQTFSQREFAEFLTEQQLEPADTAMETASALIDRHEPSDTAKQLPALTLNGFLAYLRSPEGSIFNPEHERLHQDMSRPLNHYFINSSHNTYLLEDQLRGHSSVEGYIRALMRGCRCVEVDCWDGAGLEPVVYHGHTFTSKIFFKDVISVISKYAFTVSELPLILSIENHCSLEQQRVLAHHMRHFLGDWLVMGTIDGSVPTRMPSPEELRGKILVKGKRIGPLLDALSGPEEDPCSGEVTDEDEAAEAEDENIRNEVKRKEKVTALCGPCSLAVGIRVAASQPLSLSPQVSKQSLAKELSDCVVYCKSVHFHSFHHSRQHYHCYELSSFTESKARKLIREAGDEFVCHNTWQLSRVYPSGFRTDSSNFSPQEMWNAGCQIVALNFQTAGEHMDLNDGLFSQNGRCGFVLKPWFMRTSVTTFDPEHPTGTTGFRPITLTIQIISGQQLPKVANSKQGSIVDPLVRVEIHGTPGDCARQETKYIDNNGFNPVWYETLTFSIQVPELALIRFVVEDYDMTSKNDFVGQFTMPLSCVQQGYRHIHLLSRDGTYIPPSSLFVHIRITED</sequence>
<dbReference type="PROSITE" id="PS00018">
    <property type="entry name" value="EF_HAND_1"/>
    <property type="match status" value="2"/>
</dbReference>
<feature type="domain" description="EF-hand" evidence="27">
    <location>
        <begin position="135"/>
        <end position="170"/>
    </location>
</feature>
<evidence type="ECO:0000313" key="29">
    <source>
        <dbReference type="Proteomes" id="UP000314986"/>
    </source>
</evidence>
<dbReference type="GO" id="GO:0004435">
    <property type="term" value="F:phosphatidylinositol-4,5-bisphosphate phospholipase C activity"/>
    <property type="evidence" value="ECO:0007669"/>
    <property type="project" value="UniProtKB-EC"/>
</dbReference>
<dbReference type="Pfam" id="PF00387">
    <property type="entry name" value="PI-PLC-Y"/>
    <property type="match status" value="1"/>
</dbReference>
<dbReference type="InterPro" id="IPR028391">
    <property type="entry name" value="PLC-delta1_cat"/>
</dbReference>
<comment type="catalytic activity">
    <reaction evidence="16">
        <text>a 1,2-diacyl-sn-glycero-3-phospho-(1D-myo-inositol-4,5-bisphosphate) + H2O = 1D-myo-inositol 1,4,5-trisphosphate + a 1,2-diacyl-sn-glycerol + H(+)</text>
        <dbReference type="Rhea" id="RHEA:33179"/>
        <dbReference type="ChEBI" id="CHEBI:15377"/>
        <dbReference type="ChEBI" id="CHEBI:15378"/>
        <dbReference type="ChEBI" id="CHEBI:17815"/>
        <dbReference type="ChEBI" id="CHEBI:58456"/>
        <dbReference type="ChEBI" id="CHEBI:203600"/>
        <dbReference type="EC" id="3.1.4.11"/>
    </reaction>
    <physiologicalReaction direction="left-to-right" evidence="16">
        <dbReference type="Rhea" id="RHEA:33180"/>
    </physiologicalReaction>
</comment>
<dbReference type="SMART" id="SM00233">
    <property type="entry name" value="PH"/>
    <property type="match status" value="1"/>
</dbReference>
<dbReference type="GO" id="GO:0035556">
    <property type="term" value="P:intracellular signal transduction"/>
    <property type="evidence" value="ECO:0007669"/>
    <property type="project" value="InterPro"/>
</dbReference>
<reference evidence="29" key="3">
    <citation type="journal article" date="2014" name="Nature">
        <title>Elephant shark genome provides unique insights into gnathostome evolution.</title>
        <authorList>
            <consortium name="International Elephant Shark Genome Sequencing Consortium"/>
            <person name="Venkatesh B."/>
            <person name="Lee A.P."/>
            <person name="Ravi V."/>
            <person name="Maurya A.K."/>
            <person name="Lian M.M."/>
            <person name="Swann J.B."/>
            <person name="Ohta Y."/>
            <person name="Flajnik M.F."/>
            <person name="Sutoh Y."/>
            <person name="Kasahara M."/>
            <person name="Hoon S."/>
            <person name="Gangu V."/>
            <person name="Roy S.W."/>
            <person name="Irimia M."/>
            <person name="Korzh V."/>
            <person name="Kondrychyn I."/>
            <person name="Lim Z.W."/>
            <person name="Tay B.H."/>
            <person name="Tohari S."/>
            <person name="Kong K.W."/>
            <person name="Ho S."/>
            <person name="Lorente-Galdos B."/>
            <person name="Quilez J."/>
            <person name="Marques-Bonet T."/>
            <person name="Raney B.J."/>
            <person name="Ingham P.W."/>
            <person name="Tay A."/>
            <person name="Hillier L.W."/>
            <person name="Minx P."/>
            <person name="Boehm T."/>
            <person name="Wilson R.K."/>
            <person name="Brenner S."/>
            <person name="Warren W.C."/>
        </authorList>
    </citation>
    <scope>NUCLEOTIDE SEQUENCE [LARGE SCALE GENOMIC DNA]</scope>
</reference>
<dbReference type="GO" id="GO:0120548">
    <property type="term" value="F:phosphatidylinositol phospholipase C activity"/>
    <property type="evidence" value="ECO:0007669"/>
    <property type="project" value="RHEA"/>
</dbReference>
<evidence type="ECO:0000259" key="27">
    <source>
        <dbReference type="PROSITE" id="PS50222"/>
    </source>
</evidence>
<evidence type="ECO:0000256" key="20">
    <source>
        <dbReference type="PIRSR" id="PIRSR628391-3"/>
    </source>
</evidence>
<feature type="active site" evidence="18">
    <location>
        <position position="307"/>
    </location>
</feature>
<feature type="region of interest" description="Disordered" evidence="23">
    <location>
        <begin position="446"/>
        <end position="467"/>
    </location>
</feature>
<gene>
    <name evidence="28" type="primary">plcd4b</name>
</gene>
<keyword evidence="15" id="KW-0539">Nucleus</keyword>
<feature type="binding site" evidence="20">
    <location>
        <position position="386"/>
    </location>
    <ligand>
        <name>Ca(2+)</name>
        <dbReference type="ChEBI" id="CHEBI:29108"/>
        <label>3</label>
        <note>catalytic</note>
    </ligand>
</feature>
<keyword evidence="11 22" id="KW-0442">Lipid degradation</keyword>
<dbReference type="GO" id="GO:0005886">
    <property type="term" value="C:plasma membrane"/>
    <property type="evidence" value="ECO:0007669"/>
    <property type="project" value="TreeGrafter"/>
</dbReference>
<dbReference type="Pfam" id="PF00168">
    <property type="entry name" value="C2"/>
    <property type="match status" value="1"/>
</dbReference>
<dbReference type="InterPro" id="IPR000909">
    <property type="entry name" value="PLipase_C_PInositol-sp_X_dom"/>
</dbReference>
<feature type="binding site" evidence="19">
    <location>
        <position position="547"/>
    </location>
    <ligand>
        <name>substrate</name>
    </ligand>
</feature>
<dbReference type="InterPro" id="IPR001192">
    <property type="entry name" value="PI-PLC_fam"/>
</dbReference>
<dbReference type="InterPro" id="IPR011993">
    <property type="entry name" value="PH-like_dom_sf"/>
</dbReference>
<reference evidence="28" key="5">
    <citation type="submission" date="2025-09" db="UniProtKB">
        <authorList>
            <consortium name="Ensembl"/>
        </authorList>
    </citation>
    <scope>IDENTIFICATION</scope>
</reference>
<dbReference type="PROSITE" id="PS50222">
    <property type="entry name" value="EF_HAND_2"/>
    <property type="match status" value="2"/>
</dbReference>
<dbReference type="EC" id="3.1.4.11" evidence="22"/>
<dbReference type="STRING" id="7868.ENSCMIP00000015418"/>
<reference evidence="29" key="1">
    <citation type="journal article" date="2006" name="Science">
        <title>Ancient noncoding elements conserved in the human genome.</title>
        <authorList>
            <person name="Venkatesh B."/>
            <person name="Kirkness E.F."/>
            <person name="Loh Y.H."/>
            <person name="Halpern A.L."/>
            <person name="Lee A.P."/>
            <person name="Johnson J."/>
            <person name="Dandona N."/>
            <person name="Viswanathan L.D."/>
            <person name="Tay A."/>
            <person name="Venter J.C."/>
            <person name="Strausberg R.L."/>
            <person name="Brenner S."/>
        </authorList>
    </citation>
    <scope>NUCLEOTIDE SEQUENCE [LARGE SCALE GENOMIC DNA]</scope>
</reference>
<feature type="binding site" evidence="20">
    <location>
        <position position="308"/>
    </location>
    <ligand>
        <name>Ca(2+)</name>
        <dbReference type="ChEBI" id="CHEBI:29108"/>
        <label>3</label>
        <note>catalytic</note>
    </ligand>
</feature>
<dbReference type="InterPro" id="IPR001711">
    <property type="entry name" value="PLipase_C_Pinositol-sp_Y"/>
</dbReference>
<evidence type="ECO:0000256" key="17">
    <source>
        <dbReference type="ARBA" id="ARBA00023726"/>
    </source>
</evidence>
<organism evidence="28 29">
    <name type="scientific">Callorhinchus milii</name>
    <name type="common">Ghost shark</name>
    <dbReference type="NCBI Taxonomy" id="7868"/>
    <lineage>
        <taxon>Eukaryota</taxon>
        <taxon>Metazoa</taxon>
        <taxon>Chordata</taxon>
        <taxon>Craniata</taxon>
        <taxon>Vertebrata</taxon>
        <taxon>Chondrichthyes</taxon>
        <taxon>Holocephali</taxon>
        <taxon>Chimaeriformes</taxon>
        <taxon>Callorhinchidae</taxon>
        <taxon>Callorhinchus</taxon>
    </lineage>
</organism>
<dbReference type="FunFam" id="2.30.29.30:FF:000088">
    <property type="entry name" value="Phosphoinositide phospholipase C"/>
    <property type="match status" value="1"/>
</dbReference>
<keyword evidence="14" id="KW-0807">Transducer</keyword>
<evidence type="ECO:0000256" key="1">
    <source>
        <dbReference type="ARBA" id="ARBA00004123"/>
    </source>
</evidence>
<dbReference type="CDD" id="cd16219">
    <property type="entry name" value="EFh_PI-PLCdelta4"/>
    <property type="match status" value="1"/>
</dbReference>
<keyword evidence="29" id="KW-1185">Reference proteome</keyword>
<dbReference type="InterPro" id="IPR018247">
    <property type="entry name" value="EF_Hand_1_Ca_BS"/>
</dbReference>
<feature type="domain" description="PI-PLC Y-box" evidence="26">
    <location>
        <begin position="518"/>
        <end position="634"/>
    </location>
</feature>
<dbReference type="PROSITE" id="PS50004">
    <property type="entry name" value="C2"/>
    <property type="match status" value="1"/>
</dbReference>
<keyword evidence="5" id="KW-0963">Cytoplasm</keyword>
<dbReference type="InterPro" id="IPR035892">
    <property type="entry name" value="C2_domain_sf"/>
</dbReference>
<evidence type="ECO:0000256" key="11">
    <source>
        <dbReference type="ARBA" id="ARBA00022963"/>
    </source>
</evidence>
<dbReference type="Pfam" id="PF00169">
    <property type="entry name" value="PH"/>
    <property type="match status" value="1"/>
</dbReference>
<evidence type="ECO:0000256" key="21">
    <source>
        <dbReference type="PIRSR" id="PIRSR628391-4"/>
    </source>
</evidence>
<feature type="compositionally biased region" description="Acidic residues" evidence="23">
    <location>
        <begin position="449"/>
        <end position="467"/>
    </location>
</feature>
<feature type="active site" evidence="18">
    <location>
        <position position="352"/>
    </location>
</feature>
<feature type="binding site" evidence="19">
    <location>
        <position position="437"/>
    </location>
    <ligand>
        <name>substrate</name>
    </ligand>
</feature>
<comment type="cofactor">
    <cofactor evidence="20">
        <name>Ca(2+)</name>
        <dbReference type="ChEBI" id="CHEBI:29108"/>
    </cofactor>
    <text evidence="20">Binds 3 Ca(2+) ions per subunit. Two of the Ca(2+) ions are bound to the C2 domain.</text>
</comment>
<dbReference type="PANTHER" id="PTHR10336:SF31">
    <property type="entry name" value="1-PHOSPHATIDYLINOSITOL 4,5-BISPHOSPHATE PHOSPHODIESTERASE DELTA-4"/>
    <property type="match status" value="1"/>
</dbReference>
<evidence type="ECO:0000259" key="24">
    <source>
        <dbReference type="PROSITE" id="PS50003"/>
    </source>
</evidence>
<feature type="binding site" evidence="19">
    <location>
        <position position="574"/>
    </location>
    <ligand>
        <name>substrate</name>
    </ligand>
</feature>
<evidence type="ECO:0000256" key="14">
    <source>
        <dbReference type="ARBA" id="ARBA00023224"/>
    </source>
</evidence>
<feature type="binding site" evidence="20">
    <location>
        <position position="337"/>
    </location>
    <ligand>
        <name>Ca(2+)</name>
        <dbReference type="ChEBI" id="CHEBI:29108"/>
        <label>3</label>
        <note>catalytic</note>
    </ligand>
</feature>
<dbReference type="CDD" id="cd00275">
    <property type="entry name" value="C2_PLC_like"/>
    <property type="match status" value="1"/>
</dbReference>
<dbReference type="Gene3D" id="2.30.29.30">
    <property type="entry name" value="Pleckstrin-homology domain (PH domain)/Phosphotyrosine-binding domain (PTB)"/>
    <property type="match status" value="1"/>
</dbReference>
<dbReference type="GO" id="GO:0005509">
    <property type="term" value="F:calcium ion binding"/>
    <property type="evidence" value="ECO:0007669"/>
    <property type="project" value="InterPro"/>
</dbReference>
<dbReference type="SMART" id="SM00148">
    <property type="entry name" value="PLCXc"/>
    <property type="match status" value="1"/>
</dbReference>
<evidence type="ECO:0000256" key="6">
    <source>
        <dbReference type="ARBA" id="ARBA00022723"/>
    </source>
</evidence>
<feature type="binding site" evidence="20">
    <location>
        <position position="679"/>
    </location>
    <ligand>
        <name>Ca(2+)</name>
        <dbReference type="ChEBI" id="CHEBI:29108"/>
        <label>4</label>
    </ligand>
</feature>
<evidence type="ECO:0000256" key="10">
    <source>
        <dbReference type="ARBA" id="ARBA00022837"/>
    </source>
</evidence>
<keyword evidence="21" id="KW-0325">Glycoprotein</keyword>
<dbReference type="SMART" id="SM00239">
    <property type="entry name" value="C2"/>
    <property type="match status" value="1"/>
</dbReference>
<evidence type="ECO:0000256" key="23">
    <source>
        <dbReference type="SAM" id="MobiDB-lite"/>
    </source>
</evidence>
<evidence type="ECO:0000256" key="2">
    <source>
        <dbReference type="ARBA" id="ARBA00004170"/>
    </source>
</evidence>
<dbReference type="GeneTree" id="ENSGT00940000156180"/>
<dbReference type="AlphaFoldDB" id="A0A4W3HEN9"/>
<dbReference type="InterPro" id="IPR017946">
    <property type="entry name" value="PLC-like_Pdiesterase_TIM-brl"/>
</dbReference>
<dbReference type="InterPro" id="IPR001849">
    <property type="entry name" value="PH_domain"/>
</dbReference>
<dbReference type="PRINTS" id="PR00390">
    <property type="entry name" value="PHPHLIPASEC"/>
</dbReference>
<feature type="domain" description="EF-hand" evidence="27">
    <location>
        <begin position="171"/>
        <end position="206"/>
    </location>
</feature>
<dbReference type="CDD" id="cd13363">
    <property type="entry name" value="PH_PLC_delta"/>
    <property type="match status" value="1"/>
</dbReference>
<dbReference type="InterPro" id="IPR000008">
    <property type="entry name" value="C2_dom"/>
</dbReference>
<evidence type="ECO:0000256" key="9">
    <source>
        <dbReference type="ARBA" id="ARBA00022824"/>
    </source>
</evidence>
<feature type="binding site" evidence="19">
    <location>
        <begin position="23"/>
        <end position="50"/>
    </location>
    <ligand>
        <name>substrate</name>
    </ligand>
</feature>
<dbReference type="Gene3D" id="2.60.40.150">
    <property type="entry name" value="C2 domain"/>
    <property type="match status" value="1"/>
</dbReference>
<dbReference type="GO" id="GO:0005634">
    <property type="term" value="C:nucleus"/>
    <property type="evidence" value="ECO:0007669"/>
    <property type="project" value="UniProtKB-SubCell"/>
</dbReference>
<evidence type="ECO:0000259" key="26">
    <source>
        <dbReference type="PROSITE" id="PS50008"/>
    </source>
</evidence>
<evidence type="ECO:0000256" key="8">
    <source>
        <dbReference type="ARBA" id="ARBA00022801"/>
    </source>
</evidence>
<dbReference type="SUPFAM" id="SSF50729">
    <property type="entry name" value="PH domain-like"/>
    <property type="match status" value="1"/>
</dbReference>
<feature type="binding site" evidence="20">
    <location>
        <position position="703"/>
    </location>
    <ligand>
        <name>Ca(2+)</name>
        <dbReference type="ChEBI" id="CHEBI:29108"/>
        <label>4</label>
    </ligand>
</feature>
<dbReference type="SUPFAM" id="SSF49562">
    <property type="entry name" value="C2 domain (Calcium/lipid-binding domain, CaLB)"/>
    <property type="match status" value="1"/>
</dbReference>
<evidence type="ECO:0000256" key="18">
    <source>
        <dbReference type="PIRSR" id="PIRSR628391-1"/>
    </source>
</evidence>
<evidence type="ECO:0000313" key="28">
    <source>
        <dbReference type="Ensembl" id="ENSCMIP00000015418.1"/>
    </source>
</evidence>
<dbReference type="GO" id="GO:0016042">
    <property type="term" value="P:lipid catabolic process"/>
    <property type="evidence" value="ECO:0007669"/>
    <property type="project" value="UniProtKB-KW"/>
</dbReference>
<keyword evidence="7" id="KW-0677">Repeat</keyword>
<dbReference type="Pfam" id="PF00388">
    <property type="entry name" value="PI-PLC-X"/>
    <property type="match status" value="1"/>
</dbReference>
<evidence type="ECO:0000256" key="22">
    <source>
        <dbReference type="RuleBase" id="RU361133"/>
    </source>
</evidence>
<proteinExistence type="predicted"/>
<evidence type="ECO:0000256" key="3">
    <source>
        <dbReference type="ARBA" id="ARBA00004240"/>
    </source>
</evidence>
<dbReference type="Gene3D" id="1.10.238.10">
    <property type="entry name" value="EF-hand"/>
    <property type="match status" value="2"/>
</dbReference>
<evidence type="ECO:0000256" key="16">
    <source>
        <dbReference type="ARBA" id="ARBA00023674"/>
    </source>
</evidence>
<protein>
    <recommendedName>
        <fullName evidence="22">Phosphoinositide phospholipase C</fullName>
        <ecNumber evidence="22">3.1.4.11</ecNumber>
    </recommendedName>
</protein>
<evidence type="ECO:0000256" key="19">
    <source>
        <dbReference type="PIRSR" id="PIRSR628391-2"/>
    </source>
</evidence>
<dbReference type="PROSITE" id="PS50007">
    <property type="entry name" value="PIPLC_X_DOMAIN"/>
    <property type="match status" value="1"/>
</dbReference>
<feature type="domain" description="PH" evidence="24">
    <location>
        <begin position="13"/>
        <end position="121"/>
    </location>
</feature>
<evidence type="ECO:0000256" key="12">
    <source>
        <dbReference type="ARBA" id="ARBA00023098"/>
    </source>
</evidence>
<dbReference type="GO" id="GO:0005783">
    <property type="term" value="C:endoplasmic reticulum"/>
    <property type="evidence" value="ECO:0007669"/>
    <property type="project" value="UniProtKB-SubCell"/>
</dbReference>
<feature type="binding site" evidence="20">
    <location>
        <position position="677"/>
    </location>
    <ligand>
        <name>Ca(2+)</name>
        <dbReference type="ChEBI" id="CHEBI:29108"/>
        <label>4</label>
    </ligand>
</feature>
<evidence type="ECO:0000256" key="4">
    <source>
        <dbReference type="ARBA" id="ARBA00004496"/>
    </source>
</evidence>
<dbReference type="InterPro" id="IPR011992">
    <property type="entry name" value="EF-hand-dom_pair"/>
</dbReference>
<dbReference type="SMART" id="SM00149">
    <property type="entry name" value="PLCYc"/>
    <property type="match status" value="1"/>
</dbReference>
<evidence type="ECO:0000256" key="13">
    <source>
        <dbReference type="ARBA" id="ARBA00023136"/>
    </source>
</evidence>
<reference evidence="29" key="2">
    <citation type="journal article" date="2007" name="PLoS Biol.">
        <title>Survey sequencing and comparative analysis of the elephant shark (Callorhinchus milii) genome.</title>
        <authorList>
            <person name="Venkatesh B."/>
            <person name="Kirkness E.F."/>
            <person name="Loh Y.H."/>
            <person name="Halpern A.L."/>
            <person name="Lee A.P."/>
            <person name="Johnson J."/>
            <person name="Dandona N."/>
            <person name="Viswanathan L.D."/>
            <person name="Tay A."/>
            <person name="Venter J.C."/>
            <person name="Strausberg R.L."/>
            <person name="Brenner S."/>
        </authorList>
    </citation>
    <scope>NUCLEOTIDE SEQUENCE [LARGE SCALE GENOMIC DNA]</scope>
</reference>
<keyword evidence="9" id="KW-0256">Endoplasmic reticulum</keyword>
<keyword evidence="6 20" id="KW-0479">Metal-binding</keyword>
<keyword evidence="13" id="KW-0472">Membrane</keyword>
<dbReference type="CDD" id="cd08593">
    <property type="entry name" value="PI-PLCc_delta"/>
    <property type="match status" value="1"/>
</dbReference>
<comment type="catalytic activity">
    <reaction evidence="17">
        <text>a 1,2-diacyl-sn-glycero-3-phospho-(1D-myo-inositol) + H2O = 1D-myo-inositol 1-phosphate + a 1,2-diacyl-sn-glycerol + H(+)</text>
        <dbReference type="Rhea" id="RHEA:43484"/>
        <dbReference type="ChEBI" id="CHEBI:15377"/>
        <dbReference type="ChEBI" id="CHEBI:15378"/>
        <dbReference type="ChEBI" id="CHEBI:17815"/>
        <dbReference type="ChEBI" id="CHEBI:57880"/>
        <dbReference type="ChEBI" id="CHEBI:58433"/>
    </reaction>
    <physiologicalReaction direction="left-to-right" evidence="17">
        <dbReference type="Rhea" id="RHEA:43485"/>
    </physiologicalReaction>
</comment>
<evidence type="ECO:0000256" key="15">
    <source>
        <dbReference type="ARBA" id="ARBA00023242"/>
    </source>
</evidence>
<feature type="binding site" evidence="19">
    <location>
        <position position="435"/>
    </location>
    <ligand>
        <name>substrate</name>
    </ligand>
</feature>
<dbReference type="SUPFAM" id="SSF47473">
    <property type="entry name" value="EF-hand"/>
    <property type="match status" value="1"/>
</dbReference>
<feature type="binding site" evidence="20">
    <location>
        <position position="339"/>
    </location>
    <ligand>
        <name>Ca(2+)</name>
        <dbReference type="ChEBI" id="CHEBI:29108"/>
        <label>3</label>
        <note>catalytic</note>
    </ligand>
</feature>
<keyword evidence="10 20" id="KW-0106">Calcium</keyword>
<dbReference type="SUPFAM" id="SSF51695">
    <property type="entry name" value="PLC-like phosphodiesterases"/>
    <property type="match status" value="1"/>
</dbReference>
<dbReference type="Proteomes" id="UP000314986">
    <property type="component" value="Unassembled WGS sequence"/>
</dbReference>
<feature type="domain" description="C2" evidence="25">
    <location>
        <begin position="634"/>
        <end position="763"/>
    </location>
</feature>
<evidence type="ECO:0000259" key="25">
    <source>
        <dbReference type="PROSITE" id="PS50004"/>
    </source>
</evidence>
<feature type="glycosylation site" description="O-linked (GlcNAc) serine" evidence="21">
    <location>
        <position position="186"/>
    </location>
</feature>
<dbReference type="InParanoid" id="A0A4W3HEN9"/>
<feature type="binding site" evidence="20">
    <location>
        <position position="733"/>
    </location>
    <ligand>
        <name>Ca(2+)</name>
        <dbReference type="ChEBI" id="CHEBI:29108"/>
        <label>5</label>
    </ligand>
</feature>
<name>A0A4W3HEN9_CALMI</name>
<dbReference type="OMA" id="FCFNRRF"/>
<feature type="binding site" evidence="20">
    <location>
        <position position="734"/>
    </location>
    <ligand>
        <name>Ca(2+)</name>
        <dbReference type="ChEBI" id="CHEBI:29108"/>
        <label>5</label>
    </ligand>
</feature>
<accession>A0A4W3HEN9</accession>
<dbReference type="FunFam" id="1.10.238.10:FF:000005">
    <property type="entry name" value="Phosphoinositide phospholipase C"/>
    <property type="match status" value="1"/>
</dbReference>
<comment type="subcellular location">
    <subcellularLocation>
        <location evidence="4">Cytoplasm</location>
    </subcellularLocation>
    <subcellularLocation>
        <location evidence="3">Endoplasmic reticulum</location>
    </subcellularLocation>
    <subcellularLocation>
        <location evidence="2">Membrane</location>
        <topology evidence="2">Peripheral membrane protein</topology>
    </subcellularLocation>
    <subcellularLocation>
        <location evidence="1">Nucleus</location>
    </subcellularLocation>
</comment>
<dbReference type="PROSITE" id="PS50008">
    <property type="entry name" value="PIPLC_Y_DOMAIN"/>
    <property type="match status" value="1"/>
</dbReference>
<dbReference type="PROSITE" id="PS50003">
    <property type="entry name" value="PH_DOMAIN"/>
    <property type="match status" value="1"/>
</dbReference>
<dbReference type="PANTHER" id="PTHR10336">
    <property type="entry name" value="PHOSPHOINOSITIDE-SPECIFIC PHOSPHOLIPASE C FAMILY PROTEIN"/>
    <property type="match status" value="1"/>
</dbReference>
<dbReference type="Gene3D" id="3.20.20.190">
    <property type="entry name" value="Phosphatidylinositol (PI) phosphodiesterase"/>
    <property type="match status" value="1"/>
</dbReference>
<dbReference type="InterPro" id="IPR015359">
    <property type="entry name" value="PLC_EF-hand-like"/>
</dbReference>